<comment type="caution">
    <text evidence="2">The sequence shown here is derived from an EMBL/GenBank/DDBJ whole genome shotgun (WGS) entry which is preliminary data.</text>
</comment>
<gene>
    <name evidence="2" type="ORF">FNW11_15935</name>
    <name evidence="3" type="ORF">FNW12_09670</name>
</gene>
<dbReference type="Proteomes" id="UP000318669">
    <property type="component" value="Unassembled WGS sequence"/>
</dbReference>
<feature type="chain" id="PRO_5021975632" evidence="1">
    <location>
        <begin position="19"/>
        <end position="130"/>
    </location>
</feature>
<evidence type="ECO:0000313" key="2">
    <source>
        <dbReference type="EMBL" id="TRX05571.1"/>
    </source>
</evidence>
<dbReference type="AlphaFoldDB" id="A0A553BBE5"/>
<keyword evidence="4" id="KW-1185">Reference proteome</keyword>
<proteinExistence type="predicted"/>
<dbReference type="RefSeq" id="WP_143387476.1">
    <property type="nucleotide sequence ID" value="NZ_VJZL01000044.1"/>
</dbReference>
<evidence type="ECO:0000313" key="5">
    <source>
        <dbReference type="Proteomes" id="UP000318669"/>
    </source>
</evidence>
<evidence type="ECO:0000256" key="1">
    <source>
        <dbReference type="SAM" id="SignalP"/>
    </source>
</evidence>
<accession>A0A553BBE5</accession>
<evidence type="ECO:0000313" key="4">
    <source>
        <dbReference type="Proteomes" id="UP000318528"/>
    </source>
</evidence>
<sequence length="130" mass="14675">MKKIFLLILLGFTLTSIGQETEPVQFRRVYTIMTSATEEVGAKEEVEKRETTLFYNYQGTRNIKIYKEDGSTEIYVKTGPIEEGKTDGGIAWQGGLYLGENGAEIFIQLFDDQEYGVRLLFTGVGIICLQ</sequence>
<dbReference type="EMBL" id="VJZL01000044">
    <property type="protein sequence ID" value="TRX05571.1"/>
    <property type="molecule type" value="Genomic_DNA"/>
</dbReference>
<organism evidence="2 5">
    <name type="scientific">Flavobacterium gawalongense</name>
    <dbReference type="NCBI Taxonomy" id="2594432"/>
    <lineage>
        <taxon>Bacteria</taxon>
        <taxon>Pseudomonadati</taxon>
        <taxon>Bacteroidota</taxon>
        <taxon>Flavobacteriia</taxon>
        <taxon>Flavobacteriales</taxon>
        <taxon>Flavobacteriaceae</taxon>
        <taxon>Flavobacterium</taxon>
    </lineage>
</organism>
<protein>
    <submittedName>
        <fullName evidence="2">Uncharacterized protein</fullName>
    </submittedName>
</protein>
<name>A0A553BBE5_9FLAO</name>
<dbReference type="EMBL" id="VJZN01000014">
    <property type="protein sequence ID" value="TRX05878.1"/>
    <property type="molecule type" value="Genomic_DNA"/>
</dbReference>
<dbReference type="Proteomes" id="UP000318528">
    <property type="component" value="Unassembled WGS sequence"/>
</dbReference>
<keyword evidence="1" id="KW-0732">Signal</keyword>
<reference evidence="4 5" key="1">
    <citation type="submission" date="2019-07" db="EMBL/GenBank/DDBJ databases">
        <title>Novel species of Flavobacterium.</title>
        <authorList>
            <person name="Liu Q."/>
            <person name="Xin Y.-H."/>
        </authorList>
    </citation>
    <scope>NUCLEOTIDE SEQUENCE [LARGE SCALE GENOMIC DNA]</scope>
    <source>
        <strain evidence="3 4">GSP39</strain>
        <strain evidence="2 5">GSR22</strain>
    </source>
</reference>
<evidence type="ECO:0000313" key="3">
    <source>
        <dbReference type="EMBL" id="TRX05878.1"/>
    </source>
</evidence>
<feature type="signal peptide" evidence="1">
    <location>
        <begin position="1"/>
        <end position="18"/>
    </location>
</feature>